<evidence type="ECO:0000256" key="2">
    <source>
        <dbReference type="ARBA" id="ARBA00022737"/>
    </source>
</evidence>
<evidence type="ECO:0000313" key="5">
    <source>
        <dbReference type="EMBL" id="EDO37727.1"/>
    </source>
</evidence>
<keyword evidence="6" id="KW-1185">Reference proteome</keyword>
<dbReference type="InterPro" id="IPR051581">
    <property type="entry name" value="Ca-bind"/>
</dbReference>
<dbReference type="EMBL" id="DS469640">
    <property type="protein sequence ID" value="EDO37727.1"/>
    <property type="molecule type" value="Genomic_DNA"/>
</dbReference>
<organism evidence="5 6">
    <name type="scientific">Nematostella vectensis</name>
    <name type="common">Starlet sea anemone</name>
    <dbReference type="NCBI Taxonomy" id="45351"/>
    <lineage>
        <taxon>Eukaryota</taxon>
        <taxon>Metazoa</taxon>
        <taxon>Cnidaria</taxon>
        <taxon>Anthozoa</taxon>
        <taxon>Hexacorallia</taxon>
        <taxon>Actiniaria</taxon>
        <taxon>Edwardsiidae</taxon>
        <taxon>Nematostella</taxon>
    </lineage>
</organism>
<name>A7SF01_NEMVE</name>
<dbReference type="PANTHER" id="PTHR34524">
    <property type="entry name" value="CALCYPHOSIN"/>
    <property type="match status" value="1"/>
</dbReference>
<dbReference type="OMA" id="ESAWLIM"/>
<dbReference type="PhylomeDB" id="A7SF01"/>
<keyword evidence="2" id="KW-0677">Repeat</keyword>
<proteinExistence type="predicted"/>
<dbReference type="PROSITE" id="PS50222">
    <property type="entry name" value="EF_HAND_2"/>
    <property type="match status" value="2"/>
</dbReference>
<dbReference type="InParanoid" id="A7SF01"/>
<dbReference type="Pfam" id="PF25348">
    <property type="entry name" value="PH_CAYP2"/>
    <property type="match status" value="1"/>
</dbReference>
<evidence type="ECO:0000256" key="1">
    <source>
        <dbReference type="ARBA" id="ARBA00022723"/>
    </source>
</evidence>
<feature type="non-terminal residue" evidence="5">
    <location>
        <position position="1"/>
    </location>
</feature>
<accession>A7SF01</accession>
<dbReference type="PROSITE" id="PS00018">
    <property type="entry name" value="EF_HAND_1"/>
    <property type="match status" value="1"/>
</dbReference>
<dbReference type="Gene3D" id="1.10.238.10">
    <property type="entry name" value="EF-hand"/>
    <property type="match status" value="2"/>
</dbReference>
<dbReference type="Pfam" id="PF13499">
    <property type="entry name" value="EF-hand_7"/>
    <property type="match status" value="1"/>
</dbReference>
<dbReference type="SUPFAM" id="SSF47473">
    <property type="entry name" value="EF-hand"/>
    <property type="match status" value="1"/>
</dbReference>
<reference evidence="5 6" key="1">
    <citation type="journal article" date="2007" name="Science">
        <title>Sea anemone genome reveals ancestral eumetazoan gene repertoire and genomic organization.</title>
        <authorList>
            <person name="Putnam N.H."/>
            <person name="Srivastava M."/>
            <person name="Hellsten U."/>
            <person name="Dirks B."/>
            <person name="Chapman J."/>
            <person name="Salamov A."/>
            <person name="Terry A."/>
            <person name="Shapiro H."/>
            <person name="Lindquist E."/>
            <person name="Kapitonov V.V."/>
            <person name="Jurka J."/>
            <person name="Genikhovich G."/>
            <person name="Grigoriev I.V."/>
            <person name="Lucas S.M."/>
            <person name="Steele R.E."/>
            <person name="Finnerty J.R."/>
            <person name="Technau U."/>
            <person name="Martindale M.Q."/>
            <person name="Rokhsar D.S."/>
        </authorList>
    </citation>
    <scope>NUCLEOTIDE SEQUENCE [LARGE SCALE GENOMIC DNA]</scope>
    <source>
        <strain evidence="6">CH2 X CH6</strain>
    </source>
</reference>
<keyword evidence="1" id="KW-0479">Metal-binding</keyword>
<dbReference type="Proteomes" id="UP000001593">
    <property type="component" value="Unassembled WGS sequence"/>
</dbReference>
<dbReference type="GO" id="GO:0005509">
    <property type="term" value="F:calcium ion binding"/>
    <property type="evidence" value="ECO:0007669"/>
    <property type="project" value="InterPro"/>
</dbReference>
<dbReference type="SMART" id="SM00054">
    <property type="entry name" value="EFh"/>
    <property type="match status" value="2"/>
</dbReference>
<dbReference type="InterPro" id="IPR011992">
    <property type="entry name" value="EF-hand-dom_pair"/>
</dbReference>
<sequence length="318" mass="36207">SENVLAKRVRFGARIVTKHGHDVHRELNGFFFSADNTLTIYEFRQFGTRSSALPFIQRGLYSHILGSKKGRPYILQDIAVGNSLSFSTANQSSLPQSISAKPVVTLRITDLDEEAKERLLRAVAEKLTQPPTAAEQAEQQLVQQVQGEVRRQLAQRASKTLMGMGRHFRTLDKDGHRLFEEFWEVVEKEVLGGLWNLLDVNGDGALDYGEFVRGFIGEMNETRKAYVRKVFHKFDPSKTGLVELNNMKKFFSAKKHPKVLSGRLKEHEAQQMFLSSFENCEHRGEVTYAEFEDYYEGVSIGIASDEEFVAMMKNCWSC</sequence>
<dbReference type="AlphaFoldDB" id="A7SF01"/>
<dbReference type="eggNOG" id="KOG0032">
    <property type="taxonomic scope" value="Eukaryota"/>
</dbReference>
<evidence type="ECO:0000313" key="6">
    <source>
        <dbReference type="Proteomes" id="UP000001593"/>
    </source>
</evidence>
<feature type="domain" description="EF-hand" evidence="4">
    <location>
        <begin position="186"/>
        <end position="221"/>
    </location>
</feature>
<evidence type="ECO:0000256" key="3">
    <source>
        <dbReference type="ARBA" id="ARBA00022837"/>
    </source>
</evidence>
<gene>
    <name evidence="5" type="ORF">NEMVEDRAFT_v1g115803</name>
</gene>
<keyword evidence="3" id="KW-0106">Calcium</keyword>
<dbReference type="STRING" id="45351.A7SF01"/>
<evidence type="ECO:0000259" key="4">
    <source>
        <dbReference type="PROSITE" id="PS50222"/>
    </source>
</evidence>
<dbReference type="InterPro" id="IPR057461">
    <property type="entry name" value="CAYP2_PH"/>
</dbReference>
<dbReference type="InterPro" id="IPR018247">
    <property type="entry name" value="EF_Hand_1_Ca_BS"/>
</dbReference>
<dbReference type="PANTHER" id="PTHR34524:SF15">
    <property type="entry name" value="EF-HAND DOMAIN-CONTAINING PROTEIN"/>
    <property type="match status" value="1"/>
</dbReference>
<dbReference type="InterPro" id="IPR002048">
    <property type="entry name" value="EF_hand_dom"/>
</dbReference>
<protein>
    <recommendedName>
        <fullName evidence="4">EF-hand domain-containing protein</fullName>
    </recommendedName>
</protein>
<dbReference type="HOGENOM" id="CLU_036726_2_0_1"/>
<feature type="domain" description="EF-hand" evidence="4">
    <location>
        <begin position="222"/>
        <end position="257"/>
    </location>
</feature>